<accession>A0AAV4WP12</accession>
<protein>
    <submittedName>
        <fullName evidence="2">Uncharacterized protein</fullName>
    </submittedName>
</protein>
<sequence length="88" mass="10255">MRFQSGCHAEHRPPPLPAQGDPPADDREHRTPPHAHHPAQQLADNDWDRKPRSRRPTTTFWRMTSTKDDDRVSTIRNRNHPRSGPPNR</sequence>
<comment type="caution">
    <text evidence="2">The sequence shown here is derived from an EMBL/GenBank/DDBJ whole genome shotgun (WGS) entry which is preliminary data.</text>
</comment>
<dbReference type="EMBL" id="BPLR01016504">
    <property type="protein sequence ID" value="GIY84332.1"/>
    <property type="molecule type" value="Genomic_DNA"/>
</dbReference>
<keyword evidence="3" id="KW-1185">Reference proteome</keyword>
<organism evidence="2 3">
    <name type="scientific">Caerostris extrusa</name>
    <name type="common">Bark spider</name>
    <name type="synonym">Caerostris bankana</name>
    <dbReference type="NCBI Taxonomy" id="172846"/>
    <lineage>
        <taxon>Eukaryota</taxon>
        <taxon>Metazoa</taxon>
        <taxon>Ecdysozoa</taxon>
        <taxon>Arthropoda</taxon>
        <taxon>Chelicerata</taxon>
        <taxon>Arachnida</taxon>
        <taxon>Araneae</taxon>
        <taxon>Araneomorphae</taxon>
        <taxon>Entelegynae</taxon>
        <taxon>Araneoidea</taxon>
        <taxon>Araneidae</taxon>
        <taxon>Caerostris</taxon>
    </lineage>
</organism>
<evidence type="ECO:0000313" key="3">
    <source>
        <dbReference type="Proteomes" id="UP001054945"/>
    </source>
</evidence>
<dbReference type="Proteomes" id="UP001054945">
    <property type="component" value="Unassembled WGS sequence"/>
</dbReference>
<evidence type="ECO:0000256" key="1">
    <source>
        <dbReference type="SAM" id="MobiDB-lite"/>
    </source>
</evidence>
<reference evidence="2 3" key="1">
    <citation type="submission" date="2021-06" db="EMBL/GenBank/DDBJ databases">
        <title>Caerostris extrusa draft genome.</title>
        <authorList>
            <person name="Kono N."/>
            <person name="Arakawa K."/>
        </authorList>
    </citation>
    <scope>NUCLEOTIDE SEQUENCE [LARGE SCALE GENOMIC DNA]</scope>
</reference>
<proteinExistence type="predicted"/>
<dbReference type="AlphaFoldDB" id="A0AAV4WP12"/>
<name>A0AAV4WP12_CAEEX</name>
<evidence type="ECO:0000313" key="2">
    <source>
        <dbReference type="EMBL" id="GIY84332.1"/>
    </source>
</evidence>
<gene>
    <name evidence="2" type="ORF">CEXT_152391</name>
</gene>
<feature type="region of interest" description="Disordered" evidence="1">
    <location>
        <begin position="1"/>
        <end position="88"/>
    </location>
</feature>